<dbReference type="Gene3D" id="3.50.30.30">
    <property type="match status" value="1"/>
</dbReference>
<evidence type="ECO:0000256" key="7">
    <source>
        <dbReference type="PROSITE-ProRule" id="PRU01240"/>
    </source>
</evidence>
<dbReference type="Proteomes" id="UP000655225">
    <property type="component" value="Unassembled WGS sequence"/>
</dbReference>
<dbReference type="AlphaFoldDB" id="A0A835DJ31"/>
<keyword evidence="14" id="KW-1185">Reference proteome</keyword>
<dbReference type="GO" id="GO:0004252">
    <property type="term" value="F:serine-type endopeptidase activity"/>
    <property type="evidence" value="ECO:0007669"/>
    <property type="project" value="UniProtKB-UniRule"/>
</dbReference>
<evidence type="ECO:0000313" key="14">
    <source>
        <dbReference type="Proteomes" id="UP000655225"/>
    </source>
</evidence>
<dbReference type="FunFam" id="3.50.30.30:FF:000005">
    <property type="entry name" value="subtilisin-like protease SBT1.5"/>
    <property type="match status" value="1"/>
</dbReference>
<dbReference type="CDD" id="cd02120">
    <property type="entry name" value="PA_subtilisin_like"/>
    <property type="match status" value="1"/>
</dbReference>
<dbReference type="Gene3D" id="3.40.50.200">
    <property type="entry name" value="Peptidase S8/S53 domain"/>
    <property type="match status" value="1"/>
</dbReference>
<comment type="caution">
    <text evidence="13">The sequence shown here is derived from an EMBL/GenBank/DDBJ whole genome shotgun (WGS) entry which is preliminary data.</text>
</comment>
<dbReference type="InterPro" id="IPR045051">
    <property type="entry name" value="SBT"/>
</dbReference>
<dbReference type="OrthoDB" id="10256524at2759"/>
<dbReference type="PROSITE" id="PS00138">
    <property type="entry name" value="SUBTILASE_SER"/>
    <property type="match status" value="1"/>
</dbReference>
<feature type="active site" description="Charge relay system" evidence="6 7">
    <location>
        <position position="205"/>
    </location>
</feature>
<accession>A0A835DJ31</accession>
<protein>
    <submittedName>
        <fullName evidence="13">Uncharacterized protein</fullName>
    </submittedName>
</protein>
<evidence type="ECO:0000256" key="8">
    <source>
        <dbReference type="SAM" id="MobiDB-lite"/>
    </source>
</evidence>
<feature type="chain" id="PRO_5032364409" evidence="9">
    <location>
        <begin position="21"/>
        <end position="742"/>
    </location>
</feature>
<organism evidence="13 14">
    <name type="scientific">Tetracentron sinense</name>
    <name type="common">Spur-leaf</name>
    <dbReference type="NCBI Taxonomy" id="13715"/>
    <lineage>
        <taxon>Eukaryota</taxon>
        <taxon>Viridiplantae</taxon>
        <taxon>Streptophyta</taxon>
        <taxon>Embryophyta</taxon>
        <taxon>Tracheophyta</taxon>
        <taxon>Spermatophyta</taxon>
        <taxon>Magnoliopsida</taxon>
        <taxon>Trochodendrales</taxon>
        <taxon>Trochodendraceae</taxon>
        <taxon>Tetracentron</taxon>
    </lineage>
</organism>
<feature type="active site" description="Charge relay system" evidence="6 7">
    <location>
        <position position="525"/>
    </location>
</feature>
<dbReference type="InterPro" id="IPR041469">
    <property type="entry name" value="Subtilisin-like_FN3"/>
</dbReference>
<dbReference type="Pfam" id="PF05922">
    <property type="entry name" value="Inhibitor_I9"/>
    <property type="match status" value="1"/>
</dbReference>
<keyword evidence="2 7" id="KW-0645">Protease</keyword>
<dbReference type="PRINTS" id="PR00723">
    <property type="entry name" value="SUBTILISIN"/>
</dbReference>
<dbReference type="Gene3D" id="3.30.70.80">
    <property type="entry name" value="Peptidase S8 propeptide/proteinase inhibitor I9"/>
    <property type="match status" value="1"/>
</dbReference>
<dbReference type="InterPro" id="IPR023828">
    <property type="entry name" value="Peptidase_S8_Ser-AS"/>
</dbReference>
<dbReference type="InterPro" id="IPR010259">
    <property type="entry name" value="S8pro/Inhibitor_I9"/>
</dbReference>
<dbReference type="EMBL" id="JABCRI010000006">
    <property type="protein sequence ID" value="KAF8405433.1"/>
    <property type="molecule type" value="Genomic_DNA"/>
</dbReference>
<evidence type="ECO:0000313" key="13">
    <source>
        <dbReference type="EMBL" id="KAF8405433.1"/>
    </source>
</evidence>
<gene>
    <name evidence="13" type="ORF">HHK36_010339</name>
</gene>
<dbReference type="CDD" id="cd04852">
    <property type="entry name" value="Peptidases_S8_3"/>
    <property type="match status" value="1"/>
</dbReference>
<evidence type="ECO:0000259" key="10">
    <source>
        <dbReference type="Pfam" id="PF00082"/>
    </source>
</evidence>
<name>A0A835DJ31_TETSI</name>
<dbReference type="Pfam" id="PF17766">
    <property type="entry name" value="fn3_6"/>
    <property type="match status" value="1"/>
</dbReference>
<dbReference type="InterPro" id="IPR000209">
    <property type="entry name" value="Peptidase_S8/S53_dom"/>
</dbReference>
<dbReference type="PROSITE" id="PS51892">
    <property type="entry name" value="SUBTILASE"/>
    <property type="match status" value="1"/>
</dbReference>
<feature type="signal peptide" evidence="9">
    <location>
        <begin position="1"/>
        <end position="20"/>
    </location>
</feature>
<dbReference type="InterPro" id="IPR037045">
    <property type="entry name" value="S8pro/Inhibitor_I9_sf"/>
</dbReference>
<dbReference type="Pfam" id="PF00082">
    <property type="entry name" value="Peptidase_S8"/>
    <property type="match status" value="1"/>
</dbReference>
<comment type="similarity">
    <text evidence="1 7">Belongs to the peptidase S8 family.</text>
</comment>
<feature type="domain" description="Peptidase S8/S53" evidence="10">
    <location>
        <begin position="127"/>
        <end position="570"/>
    </location>
</feature>
<evidence type="ECO:0000256" key="9">
    <source>
        <dbReference type="SAM" id="SignalP"/>
    </source>
</evidence>
<evidence type="ECO:0000256" key="1">
    <source>
        <dbReference type="ARBA" id="ARBA00011073"/>
    </source>
</evidence>
<dbReference type="InterPro" id="IPR015500">
    <property type="entry name" value="Peptidase_S8_subtilisin-rel"/>
</dbReference>
<evidence type="ECO:0000256" key="2">
    <source>
        <dbReference type="ARBA" id="ARBA00022670"/>
    </source>
</evidence>
<keyword evidence="5 7" id="KW-0720">Serine protease</keyword>
<evidence type="ECO:0000256" key="5">
    <source>
        <dbReference type="ARBA" id="ARBA00022825"/>
    </source>
</evidence>
<evidence type="ECO:0000259" key="12">
    <source>
        <dbReference type="Pfam" id="PF17766"/>
    </source>
</evidence>
<evidence type="ECO:0000256" key="6">
    <source>
        <dbReference type="PIRSR" id="PIRSR615500-1"/>
    </source>
</evidence>
<dbReference type="OMA" id="VHTYKHG"/>
<proteinExistence type="inferred from homology"/>
<dbReference type="Gene3D" id="2.60.40.2310">
    <property type="match status" value="1"/>
</dbReference>
<dbReference type="SUPFAM" id="SSF52743">
    <property type="entry name" value="Subtilisin-like"/>
    <property type="match status" value="1"/>
</dbReference>
<evidence type="ECO:0000256" key="4">
    <source>
        <dbReference type="ARBA" id="ARBA00022801"/>
    </source>
</evidence>
<evidence type="ECO:0000259" key="11">
    <source>
        <dbReference type="Pfam" id="PF05922"/>
    </source>
</evidence>
<dbReference type="InterPro" id="IPR034197">
    <property type="entry name" value="Peptidases_S8_3"/>
</dbReference>
<sequence>MKGLSLLFFLFFSLLFLVRAIDEEGMKSVYIVYMGAAGAGEDHVQLLGSDLKRKENTVVHSYTHGFSGFAARLSEEEARTIAQKPGVISVFADPILQLHTTRSWDFLQYQTDLETDSNSGSDSESHGSDTILGILDTGIWPESESFNDKDMGPIPPRWKGVCMDGHGFSASNCNRKLIGARYYNDSDSRSTAWTQEQTARDEVGHGTHTASTAVGSSVSGASYYGLASGTAKGGSPGSRIAVYRVCTSNGCPGSTIMAGFDNAIGDGVDVMSLSLGASSFSKPDFSIDPIAIGAFHAVEKGITVVCSAGNAGPSSKTVVNAAPWILTVAATTIDRDFQSNVVLGGNKVVKGEAINFSNLQKSPIYPLIYGGSAKLSSSTNDDNARNCDPDALDGNKIKGKIVLCQHLNENYSNREKMQGVQSLGGIGLAVVDDLERFVAFNYGEFPMTVISSKDAVDILSYINSTKNPVATILPTVAVTDYKPAPMPDIAAPGVNILAAWIGTNDTSGAPAGQKPSKFNLLSGTSMACPHVSGIAATIKSKNPTWSPSAIRSAIMTTATQSNNEKVPITEDSGSTATPYDYGAGEISPSGALQPGLVYETTTNDYLEFLCNYGYKVSTIKTIASAVPAGFDCPKNSSKDMISNLNYPSIAISKFDGKESKKVSRTVTNVGADEETIYTATVKSPNGLVVKVIPDTLQFTKNNKKLSYQVEFSASSLKDDAFGSITWTNGKYKVRSVFAISSN</sequence>
<keyword evidence="4 7" id="KW-0378">Hydrolase</keyword>
<dbReference type="InterPro" id="IPR036852">
    <property type="entry name" value="Peptidase_S8/S53_dom_sf"/>
</dbReference>
<dbReference type="PANTHER" id="PTHR10795">
    <property type="entry name" value="PROPROTEIN CONVERTASE SUBTILISIN/KEXIN"/>
    <property type="match status" value="1"/>
</dbReference>
<feature type="domain" description="Inhibitor I9" evidence="11">
    <location>
        <begin position="29"/>
        <end position="99"/>
    </location>
</feature>
<dbReference type="FunFam" id="3.40.50.200:FF:000006">
    <property type="entry name" value="Subtilisin-like protease SBT1.5"/>
    <property type="match status" value="1"/>
</dbReference>
<dbReference type="GO" id="GO:0006508">
    <property type="term" value="P:proteolysis"/>
    <property type="evidence" value="ECO:0007669"/>
    <property type="project" value="UniProtKB-KW"/>
</dbReference>
<feature type="active site" description="Charge relay system" evidence="6 7">
    <location>
        <position position="136"/>
    </location>
</feature>
<feature type="domain" description="Subtilisin-like protease fibronectin type-III" evidence="12">
    <location>
        <begin position="643"/>
        <end position="739"/>
    </location>
</feature>
<feature type="region of interest" description="Disordered" evidence="8">
    <location>
        <begin position="189"/>
        <end position="211"/>
    </location>
</feature>
<keyword evidence="3 9" id="KW-0732">Signal</keyword>
<reference evidence="13 14" key="1">
    <citation type="submission" date="2020-04" db="EMBL/GenBank/DDBJ databases">
        <title>Plant Genome Project.</title>
        <authorList>
            <person name="Zhang R.-G."/>
        </authorList>
    </citation>
    <scope>NUCLEOTIDE SEQUENCE [LARGE SCALE GENOMIC DNA]</scope>
    <source>
        <strain evidence="13">YNK0</strain>
        <tissue evidence="13">Leaf</tissue>
    </source>
</reference>
<evidence type="ECO:0000256" key="3">
    <source>
        <dbReference type="ARBA" id="ARBA00022729"/>
    </source>
</evidence>